<feature type="non-terminal residue" evidence="1">
    <location>
        <position position="1"/>
    </location>
</feature>
<gene>
    <name evidence="1" type="ORF">GL263_08370</name>
</gene>
<dbReference type="InterPro" id="IPR036388">
    <property type="entry name" value="WH-like_DNA-bd_sf"/>
</dbReference>
<reference evidence="2" key="1">
    <citation type="journal article" date="2020" name="Syst. Appl. Microbiol.">
        <title>Streptomyces alkaliterrae sp. nov., isolated from an alkaline soil, and emended descriptions of Streptomyces alkaliphilus, Streptomyces calidiresistens and Streptomyces durbertensis.</title>
        <authorList>
            <person name="Swiecimska M."/>
            <person name="Golinska P."/>
            <person name="Nouioui I."/>
            <person name="Wypij M."/>
            <person name="Rai M."/>
            <person name="Sangal V."/>
            <person name="Goodfellow M."/>
        </authorList>
    </citation>
    <scope>NUCLEOTIDE SEQUENCE [LARGE SCALE GENOMIC DNA]</scope>
    <source>
        <strain evidence="2">DSM 104538</strain>
    </source>
</reference>
<evidence type="ECO:0000313" key="1">
    <source>
        <dbReference type="EMBL" id="MBB1243575.1"/>
    </source>
</evidence>
<dbReference type="CDD" id="cd06223">
    <property type="entry name" value="PRTases_typeI"/>
    <property type="match status" value="1"/>
</dbReference>
<protein>
    <submittedName>
        <fullName evidence="1">Recombinase RecQ</fullName>
    </submittedName>
</protein>
<dbReference type="Proteomes" id="UP000766698">
    <property type="component" value="Unassembled WGS sequence"/>
</dbReference>
<dbReference type="EMBL" id="WMLF01000082">
    <property type="protein sequence ID" value="MBB1243575.1"/>
    <property type="molecule type" value="Genomic_DNA"/>
</dbReference>
<organism evidence="1 2">
    <name type="scientific">Streptomyces durbertensis</name>
    <dbReference type="NCBI Taxonomy" id="2448886"/>
    <lineage>
        <taxon>Bacteria</taxon>
        <taxon>Bacillati</taxon>
        <taxon>Actinomycetota</taxon>
        <taxon>Actinomycetes</taxon>
        <taxon>Kitasatosporales</taxon>
        <taxon>Streptomycetaceae</taxon>
        <taxon>Streptomyces</taxon>
    </lineage>
</organism>
<dbReference type="Gene3D" id="1.10.10.10">
    <property type="entry name" value="Winged helix-like DNA-binding domain superfamily/Winged helix DNA-binding domain"/>
    <property type="match status" value="1"/>
</dbReference>
<accession>A0ABR6EE10</accession>
<sequence length="286" mass="30336">PWEYDAERYARVAQQRTAEQEAMREYVRTGACRMDFLRRQLDDPDTNACGRCDNCAGARFEANVSPESLAAAQGELVRAGVEVVPRRLWPSGLEAVGLPLKGRIPADEQASTGRALGRLSDIGWGNRLRPLFVQGAADGPVPDDVMRAAVGVLADWARSSEGWAGAGRNRRRPVAVVSVGSSHRPRLVTTLAEGIASIGRIPLLGSLSRSDTVSAPGHSNSAQRVRAVQASLALPPDLAEAVAAAEGPLLLVDDFTDTGWTLAVAARLLRQAGAPEVLPLVLAVQG</sequence>
<dbReference type="SUPFAM" id="SSF53271">
    <property type="entry name" value="PRTase-like"/>
    <property type="match status" value="2"/>
</dbReference>
<name>A0ABR6EE10_9ACTN</name>
<comment type="caution">
    <text evidence="1">The sequence shown here is derived from an EMBL/GenBank/DDBJ whole genome shotgun (WGS) entry which is preliminary data.</text>
</comment>
<keyword evidence="2" id="KW-1185">Reference proteome</keyword>
<dbReference type="InterPro" id="IPR000836">
    <property type="entry name" value="PRTase_dom"/>
</dbReference>
<evidence type="ECO:0000313" key="2">
    <source>
        <dbReference type="Proteomes" id="UP000766698"/>
    </source>
</evidence>
<dbReference type="InterPro" id="IPR029057">
    <property type="entry name" value="PRTase-like"/>
</dbReference>
<dbReference type="Gene3D" id="3.40.50.2020">
    <property type="match status" value="1"/>
</dbReference>
<proteinExistence type="predicted"/>